<dbReference type="PROSITE" id="PS00061">
    <property type="entry name" value="ADH_SHORT"/>
    <property type="match status" value="1"/>
</dbReference>
<dbReference type="EMBL" id="RCTF01000006">
    <property type="protein sequence ID" value="RLP79106.1"/>
    <property type="molecule type" value="Genomic_DNA"/>
</dbReference>
<dbReference type="AlphaFoldDB" id="A0A3L7AF71"/>
<dbReference type="GO" id="GO:0016491">
    <property type="term" value="F:oxidoreductase activity"/>
    <property type="evidence" value="ECO:0007669"/>
    <property type="project" value="UniProtKB-KW"/>
</dbReference>
<evidence type="ECO:0000256" key="2">
    <source>
        <dbReference type="ARBA" id="ARBA00023002"/>
    </source>
</evidence>
<feature type="domain" description="Ketoreductase" evidence="4">
    <location>
        <begin position="8"/>
        <end position="192"/>
    </location>
</feature>
<reference evidence="5 6" key="1">
    <citation type="submission" date="2018-10" db="EMBL/GenBank/DDBJ databases">
        <title>Xanthobacter tagetidis genome sequencing and assembly.</title>
        <authorList>
            <person name="Maclea K.S."/>
            <person name="Goen A.E."/>
            <person name="Fatima S.A."/>
        </authorList>
    </citation>
    <scope>NUCLEOTIDE SEQUENCE [LARGE SCALE GENOMIC DNA]</scope>
    <source>
        <strain evidence="5 6">ATCC 700314</strain>
    </source>
</reference>
<dbReference type="PANTHER" id="PTHR44196:SF2">
    <property type="entry name" value="SHORT-CHAIN DEHYDROGENASE-RELATED"/>
    <property type="match status" value="1"/>
</dbReference>
<dbReference type="InterPro" id="IPR002347">
    <property type="entry name" value="SDR_fam"/>
</dbReference>
<dbReference type="PRINTS" id="PR00081">
    <property type="entry name" value="GDHRDH"/>
</dbReference>
<comment type="similarity">
    <text evidence="1 3">Belongs to the short-chain dehydrogenases/reductases (SDR) family.</text>
</comment>
<dbReference type="CDD" id="cd05233">
    <property type="entry name" value="SDR_c"/>
    <property type="match status" value="1"/>
</dbReference>
<dbReference type="Proteomes" id="UP000269692">
    <property type="component" value="Unassembled WGS sequence"/>
</dbReference>
<dbReference type="PANTHER" id="PTHR44196">
    <property type="entry name" value="DEHYDROGENASE/REDUCTASE SDR FAMILY MEMBER 7B"/>
    <property type="match status" value="1"/>
</dbReference>
<keyword evidence="6" id="KW-1185">Reference proteome</keyword>
<evidence type="ECO:0000256" key="3">
    <source>
        <dbReference type="RuleBase" id="RU000363"/>
    </source>
</evidence>
<organism evidence="5 6">
    <name type="scientific">Xanthobacter tagetidis</name>
    <dbReference type="NCBI Taxonomy" id="60216"/>
    <lineage>
        <taxon>Bacteria</taxon>
        <taxon>Pseudomonadati</taxon>
        <taxon>Pseudomonadota</taxon>
        <taxon>Alphaproteobacteria</taxon>
        <taxon>Hyphomicrobiales</taxon>
        <taxon>Xanthobacteraceae</taxon>
        <taxon>Xanthobacter</taxon>
    </lineage>
</organism>
<dbReference type="Gene3D" id="3.40.50.720">
    <property type="entry name" value="NAD(P)-binding Rossmann-like Domain"/>
    <property type="match status" value="1"/>
</dbReference>
<protein>
    <submittedName>
        <fullName evidence="5">SDR family NAD(P)-dependent oxidoreductase</fullName>
    </submittedName>
</protein>
<dbReference type="SUPFAM" id="SSF51735">
    <property type="entry name" value="NAD(P)-binding Rossmann-fold domains"/>
    <property type="match status" value="1"/>
</dbReference>
<dbReference type="InterPro" id="IPR057326">
    <property type="entry name" value="KR_dom"/>
</dbReference>
<keyword evidence="2" id="KW-0560">Oxidoreductase</keyword>
<comment type="caution">
    <text evidence="5">The sequence shown here is derived from an EMBL/GenBank/DDBJ whole genome shotgun (WGS) entry which is preliminary data.</text>
</comment>
<evidence type="ECO:0000313" key="5">
    <source>
        <dbReference type="EMBL" id="RLP79106.1"/>
    </source>
</evidence>
<evidence type="ECO:0000256" key="1">
    <source>
        <dbReference type="ARBA" id="ARBA00006484"/>
    </source>
</evidence>
<sequence length="264" mass="26666">MNPSPASKLAVVTGGNAGIGLAVAHEIAARGHRLLLVARDAARLEAAAREIAGGHGGAAEIRVCDLSDAAATEALAADLAALGPDILVNNAGFGDYGPFADLPAQSAAGMIATNIAALTRLTSAVLPAMRARGAGQILNVASTAAFAPLPLAAVYGASKAYVLSFSLALAEELAESGVTVTALCPGPTPTGFAARAGMTRTELFRGAPSTSAEEVAARGVEAMMAGRAMEVVGGTNRLLAFATRFAPRGLLARVTHRAMRERLR</sequence>
<name>A0A3L7AF71_9HYPH</name>
<dbReference type="SMART" id="SM00822">
    <property type="entry name" value="PKS_KR"/>
    <property type="match status" value="1"/>
</dbReference>
<evidence type="ECO:0000259" key="4">
    <source>
        <dbReference type="SMART" id="SM00822"/>
    </source>
</evidence>
<dbReference type="RefSeq" id="WP_121623121.1">
    <property type="nucleotide sequence ID" value="NZ_JACIIW010000002.1"/>
</dbReference>
<dbReference type="Pfam" id="PF00106">
    <property type="entry name" value="adh_short"/>
    <property type="match status" value="1"/>
</dbReference>
<dbReference type="InterPro" id="IPR020904">
    <property type="entry name" value="Sc_DH/Rdtase_CS"/>
</dbReference>
<dbReference type="InterPro" id="IPR036291">
    <property type="entry name" value="NAD(P)-bd_dom_sf"/>
</dbReference>
<dbReference type="PRINTS" id="PR00080">
    <property type="entry name" value="SDRFAMILY"/>
</dbReference>
<dbReference type="GO" id="GO:0016020">
    <property type="term" value="C:membrane"/>
    <property type="evidence" value="ECO:0007669"/>
    <property type="project" value="TreeGrafter"/>
</dbReference>
<proteinExistence type="inferred from homology"/>
<evidence type="ECO:0000313" key="6">
    <source>
        <dbReference type="Proteomes" id="UP000269692"/>
    </source>
</evidence>
<gene>
    <name evidence="5" type="ORF">D9R14_09740</name>
</gene>
<accession>A0A3L7AF71</accession>
<dbReference type="OrthoDB" id="9808814at2"/>
<dbReference type="PIRSF" id="PIRSF000126">
    <property type="entry name" value="11-beta-HSD1"/>
    <property type="match status" value="1"/>
</dbReference>